<protein>
    <submittedName>
        <fullName evidence="2">PiggyBac transposable element-derived protein 4</fullName>
    </submittedName>
</protein>
<dbReference type="Proteomes" id="UP000762676">
    <property type="component" value="Unassembled WGS sequence"/>
</dbReference>
<dbReference type="PANTHER" id="PTHR46599:SF3">
    <property type="entry name" value="PIGGYBAC TRANSPOSABLE ELEMENT-DERIVED PROTEIN 4"/>
    <property type="match status" value="1"/>
</dbReference>
<dbReference type="SUPFAM" id="SSF57889">
    <property type="entry name" value="Cysteine-rich domain"/>
    <property type="match status" value="1"/>
</dbReference>
<dbReference type="InterPro" id="IPR029526">
    <property type="entry name" value="PGBD"/>
</dbReference>
<dbReference type="InterPro" id="IPR046349">
    <property type="entry name" value="C1-like_sf"/>
</dbReference>
<evidence type="ECO:0000259" key="1">
    <source>
        <dbReference type="Pfam" id="PF13843"/>
    </source>
</evidence>
<organism evidence="2 3">
    <name type="scientific">Elysia marginata</name>
    <dbReference type="NCBI Taxonomy" id="1093978"/>
    <lineage>
        <taxon>Eukaryota</taxon>
        <taxon>Metazoa</taxon>
        <taxon>Spiralia</taxon>
        <taxon>Lophotrochozoa</taxon>
        <taxon>Mollusca</taxon>
        <taxon>Gastropoda</taxon>
        <taxon>Heterobranchia</taxon>
        <taxon>Euthyneura</taxon>
        <taxon>Panpulmonata</taxon>
        <taxon>Sacoglossa</taxon>
        <taxon>Placobranchoidea</taxon>
        <taxon>Plakobranchidae</taxon>
        <taxon>Elysia</taxon>
    </lineage>
</organism>
<accession>A0AAV4HVD0</accession>
<dbReference type="AlphaFoldDB" id="A0AAV4HVD0"/>
<keyword evidence="3" id="KW-1185">Reference proteome</keyword>
<evidence type="ECO:0000313" key="3">
    <source>
        <dbReference type="Proteomes" id="UP000762676"/>
    </source>
</evidence>
<proteinExistence type="predicted"/>
<sequence>MKGVDLCDQMLGYYMPSHRSKKWWRRVFHYLTMASAHNAYIVAKSSNPDHVAKEWPGFQDFLEDLAEELVCQVTATRAPPIIHAVRQMQHLHTLRERPDGLYKVCIECKLLGLKGKAAKTMCRICDLPVHIKCLQRHQKRMLQLLEQ</sequence>
<reference evidence="2 3" key="1">
    <citation type="journal article" date="2021" name="Elife">
        <title>Chloroplast acquisition without the gene transfer in kleptoplastic sea slugs, Plakobranchus ocellatus.</title>
        <authorList>
            <person name="Maeda T."/>
            <person name="Takahashi S."/>
            <person name="Yoshida T."/>
            <person name="Shimamura S."/>
            <person name="Takaki Y."/>
            <person name="Nagai Y."/>
            <person name="Toyoda A."/>
            <person name="Suzuki Y."/>
            <person name="Arimoto A."/>
            <person name="Ishii H."/>
            <person name="Satoh N."/>
            <person name="Nishiyama T."/>
            <person name="Hasebe M."/>
            <person name="Maruyama T."/>
            <person name="Minagawa J."/>
            <person name="Obokata J."/>
            <person name="Shigenobu S."/>
        </authorList>
    </citation>
    <scope>NUCLEOTIDE SEQUENCE [LARGE SCALE GENOMIC DNA]</scope>
</reference>
<name>A0AAV4HVD0_9GAST</name>
<dbReference type="Pfam" id="PF13843">
    <property type="entry name" value="DDE_Tnp_1_7"/>
    <property type="match status" value="1"/>
</dbReference>
<dbReference type="EMBL" id="BMAT01005886">
    <property type="protein sequence ID" value="GFS01655.1"/>
    <property type="molecule type" value="Genomic_DNA"/>
</dbReference>
<gene>
    <name evidence="2" type="ORF">ElyMa_002843700</name>
</gene>
<evidence type="ECO:0000313" key="2">
    <source>
        <dbReference type="EMBL" id="GFS01655.1"/>
    </source>
</evidence>
<comment type="caution">
    <text evidence="2">The sequence shown here is derived from an EMBL/GenBank/DDBJ whole genome shotgun (WGS) entry which is preliminary data.</text>
</comment>
<dbReference type="PANTHER" id="PTHR46599">
    <property type="entry name" value="PIGGYBAC TRANSPOSABLE ELEMENT-DERIVED PROTEIN 4"/>
    <property type="match status" value="1"/>
</dbReference>
<feature type="domain" description="PiggyBac transposable element-derived protein" evidence="1">
    <location>
        <begin position="1"/>
        <end position="40"/>
    </location>
</feature>